<feature type="region of interest" description="Disordered" evidence="2">
    <location>
        <begin position="974"/>
        <end position="1348"/>
    </location>
</feature>
<feature type="compositionally biased region" description="Basic and acidic residues" evidence="2">
    <location>
        <begin position="66"/>
        <end position="79"/>
    </location>
</feature>
<comment type="caution">
    <text evidence="4">The sequence shown here is derived from an EMBL/GenBank/DDBJ whole genome shotgun (WGS) entry which is preliminary data.</text>
</comment>
<dbReference type="EMBL" id="JAUPFM010000006">
    <property type="protein sequence ID" value="KAK2848717.1"/>
    <property type="molecule type" value="Genomic_DNA"/>
</dbReference>
<dbReference type="GO" id="GO:0003723">
    <property type="term" value="F:RNA binding"/>
    <property type="evidence" value="ECO:0007669"/>
    <property type="project" value="UniProtKB-UniRule"/>
</dbReference>
<dbReference type="SMART" id="SM00360">
    <property type="entry name" value="RRM"/>
    <property type="match status" value="3"/>
</dbReference>
<keyword evidence="5" id="KW-1185">Reference proteome</keyword>
<feature type="compositionally biased region" description="Basic and acidic residues" evidence="2">
    <location>
        <begin position="1244"/>
        <end position="1283"/>
    </location>
</feature>
<evidence type="ECO:0000256" key="1">
    <source>
        <dbReference type="PROSITE-ProRule" id="PRU00176"/>
    </source>
</evidence>
<gene>
    <name evidence="4" type="ORF">Q5P01_008551</name>
</gene>
<feature type="compositionally biased region" description="Basic and acidic residues" evidence="2">
    <location>
        <begin position="693"/>
        <end position="715"/>
    </location>
</feature>
<protein>
    <recommendedName>
        <fullName evidence="3">RRM domain-containing protein</fullName>
    </recommendedName>
</protein>
<dbReference type="Proteomes" id="UP001187415">
    <property type="component" value="Unassembled WGS sequence"/>
</dbReference>
<organism evidence="4 5">
    <name type="scientific">Channa striata</name>
    <name type="common">Snakehead murrel</name>
    <name type="synonym">Ophicephalus striatus</name>
    <dbReference type="NCBI Taxonomy" id="64152"/>
    <lineage>
        <taxon>Eukaryota</taxon>
        <taxon>Metazoa</taxon>
        <taxon>Chordata</taxon>
        <taxon>Craniata</taxon>
        <taxon>Vertebrata</taxon>
        <taxon>Euteleostomi</taxon>
        <taxon>Actinopterygii</taxon>
        <taxon>Neopterygii</taxon>
        <taxon>Teleostei</taxon>
        <taxon>Neoteleostei</taxon>
        <taxon>Acanthomorphata</taxon>
        <taxon>Anabantaria</taxon>
        <taxon>Anabantiformes</taxon>
        <taxon>Channoidei</taxon>
        <taxon>Channidae</taxon>
        <taxon>Channa</taxon>
    </lineage>
</organism>
<sequence>MRCLQTAKNKTGEEEKGARSEEAAPQLALGNALGVSPQLPSIMSNNYPYRRPSDTDLRSEAGPYRSTDRRHASPDHDFYRPPQKSFSSGSLSSSSSRGLTSAQCSQDGALSILSSCGLEPSDLALLAELPEDVLTVESLPHVLAQIKGKRGTIRSFPTNSLSAPSSSSSSSSYHRPHASSSTSDWGYLSSHPVQYSPDQVTHGPLLSDQDCWGNPRTSSSVRAQSTPSSTTRYVVDFKQSPGPPEYGKMVRATGPVSSQELHSFNSTGQKKRTYPAQFSERRSADYGTASTPDEYRPKPRVGHRESQTSSIRSRSREAAAASIPSEKKALDFHGTCPKVFPYSCSLCDITVLSEKVWIKHINGTQHAEGQLTLLQQFPNWDCRLESVSRANNQSENWKGEEKTSRSSQTANQNHKPQPNVKPEKKASEKSKVVCVRFPPQSVDETYLRKLTEPFGKIVKILMFPSLAFVELGSIDQAKDLVKFHINYPPTVNGEKIQFRISNTFNFLQSSQVVSFTPVPKDEDGKSDLISTVKRFGPLLYTLFLPSMAFVEMKNASDAQKLIDYYSCNVLRINNDYIKVAFSGEYKTLMRVPSARKYEEEPVCTKRTRSLSEEKDESKRRRSGNKEQDQGNRKSSREKRSRSRETTSREKRTNTRSKSRDNSRDESNKERNTRSRSRDEISEKSRRGTRSRLQSREKSSRESKTRSRSRSRDKSNSRSSRQNSSSEKKVKEKTPETESRTEPPSSLGEAAEKPQIDEKAGLSAEESDIEGMEVIGEDGENVEEDDVEIEDDTDGEEEEGTEENNSQAERREEDNEKLKYRKKEEKLCEMKREEDSETRGETVEATEHQLEYDKEPDFPIDLENCITLDELEEDQSDGGGDDNKDESRAPSTRVIYFKDLPMSFYTDVEFVKLVKDFGKAVRYLLIRRRQEGFIEMSSPLEAQKAAKELSCNFITFKGSKVNVRISHRYYRLSNGWEVPSNSDNDKSSQSSSSSRRRERRSKSKTSERDEICEKGKESSKDPPEKESGSKTSTEKKPDKESPQKKTEEKDLTNSSKKESNARKTVQKESGSKTSTEKKPDKESPHKETEEKDLTKKESNARKPLEKEPGFKKSASKESLEHETQEKDVRNTVRKELNVTKSPEKEASDKNIPKAKSDRESLNNNPVQEESVTAGEESLEKNPEQMRTEKECDARKSAERQSVTDNIGIQEQAAEDQPFSGTNGKKGPEKEQSPGMSLENKILKTPGKESVHETLKNESDSDESQTEKEHLETGEKDGSAEEKLSEGQGICIKEEPSESAIADPEPVEQQIKQEPDNKQQLQGSEEAEQRPVPARDTANPEKHTEPVGTEFVRPVVGYFCHLCQLIYADEDEAKLQHCSSSMHYKKYQEKTGKNPWSS</sequence>
<feature type="compositionally biased region" description="Basic and acidic residues" evidence="2">
    <location>
        <begin position="807"/>
        <end position="847"/>
    </location>
</feature>
<feature type="region of interest" description="Disordered" evidence="2">
    <location>
        <begin position="153"/>
        <end position="245"/>
    </location>
</feature>
<feature type="compositionally biased region" description="Low complexity" evidence="2">
    <location>
        <begin position="160"/>
        <end position="183"/>
    </location>
</feature>
<evidence type="ECO:0000313" key="4">
    <source>
        <dbReference type="EMBL" id="KAK2848717.1"/>
    </source>
</evidence>
<accession>A0AA88SST3</accession>
<feature type="compositionally biased region" description="Basic and acidic residues" evidence="2">
    <location>
        <begin position="595"/>
        <end position="631"/>
    </location>
</feature>
<feature type="compositionally biased region" description="Acidic residues" evidence="2">
    <location>
        <begin position="764"/>
        <end position="801"/>
    </location>
</feature>
<evidence type="ECO:0000256" key="2">
    <source>
        <dbReference type="SAM" id="MobiDB-lite"/>
    </source>
</evidence>
<feature type="compositionally biased region" description="Polar residues" evidence="2">
    <location>
        <begin position="1160"/>
        <end position="1169"/>
    </location>
</feature>
<dbReference type="SMART" id="SM00451">
    <property type="entry name" value="ZnF_U1"/>
    <property type="match status" value="2"/>
</dbReference>
<feature type="compositionally biased region" description="Basic and acidic residues" evidence="2">
    <location>
        <begin position="10"/>
        <end position="22"/>
    </location>
</feature>
<reference evidence="4" key="1">
    <citation type="submission" date="2023-07" db="EMBL/GenBank/DDBJ databases">
        <title>Chromosome-level Genome Assembly of Striped Snakehead (Channa striata).</title>
        <authorList>
            <person name="Liu H."/>
        </authorList>
    </citation>
    <scope>NUCLEOTIDE SEQUENCE</scope>
    <source>
        <strain evidence="4">Gz</strain>
        <tissue evidence="4">Muscle</tissue>
    </source>
</reference>
<keyword evidence="1" id="KW-0694">RNA-binding</keyword>
<feature type="compositionally biased region" description="Polar residues" evidence="2">
    <location>
        <begin position="38"/>
        <end position="47"/>
    </location>
</feature>
<feature type="compositionally biased region" description="Polar residues" evidence="2">
    <location>
        <begin position="215"/>
        <end position="232"/>
    </location>
</feature>
<proteinExistence type="predicted"/>
<feature type="compositionally biased region" description="Polar residues" evidence="2">
    <location>
        <begin position="258"/>
        <end position="268"/>
    </location>
</feature>
<feature type="compositionally biased region" description="Basic and acidic residues" evidence="2">
    <location>
        <begin position="725"/>
        <end position="740"/>
    </location>
</feature>
<feature type="compositionally biased region" description="Basic and acidic residues" evidence="2">
    <location>
        <begin position="293"/>
        <end position="306"/>
    </location>
</feature>
<evidence type="ECO:0000313" key="5">
    <source>
        <dbReference type="Proteomes" id="UP001187415"/>
    </source>
</evidence>
<dbReference type="SUPFAM" id="SSF54928">
    <property type="entry name" value="RNA-binding domain, RBD"/>
    <property type="match status" value="3"/>
</dbReference>
<feature type="region of interest" description="Disordered" evidence="2">
    <location>
        <begin position="1"/>
        <end position="100"/>
    </location>
</feature>
<dbReference type="PROSITE" id="PS50102">
    <property type="entry name" value="RRM"/>
    <property type="match status" value="2"/>
</dbReference>
<feature type="compositionally biased region" description="Basic and acidic residues" evidence="2">
    <location>
        <begin position="1176"/>
        <end position="1197"/>
    </location>
</feature>
<dbReference type="Gene3D" id="3.30.70.330">
    <property type="match status" value="3"/>
</dbReference>
<feature type="region of interest" description="Disordered" evidence="2">
    <location>
        <begin position="391"/>
        <end position="427"/>
    </location>
</feature>
<evidence type="ECO:0000259" key="3">
    <source>
        <dbReference type="PROSITE" id="PS50102"/>
    </source>
</evidence>
<dbReference type="InterPro" id="IPR000504">
    <property type="entry name" value="RRM_dom"/>
</dbReference>
<feature type="region of interest" description="Disordered" evidence="2">
    <location>
        <begin position="258"/>
        <end position="322"/>
    </location>
</feature>
<feature type="region of interest" description="Disordered" evidence="2">
    <location>
        <begin position="594"/>
        <end position="847"/>
    </location>
</feature>
<feature type="compositionally biased region" description="Polar residues" evidence="2">
    <location>
        <begin position="405"/>
        <end position="416"/>
    </location>
</feature>
<dbReference type="GO" id="GO:0008270">
    <property type="term" value="F:zinc ion binding"/>
    <property type="evidence" value="ECO:0007669"/>
    <property type="project" value="InterPro"/>
</dbReference>
<feature type="compositionally biased region" description="Polar residues" evidence="2">
    <location>
        <begin position="1198"/>
        <end position="1207"/>
    </location>
</feature>
<feature type="domain" description="RRM" evidence="3">
    <location>
        <begin position="430"/>
        <end position="503"/>
    </location>
</feature>
<dbReference type="PANTHER" id="PTHR15592">
    <property type="entry name" value="MATRIN 3/NUCLEAR PROTEIN 220-RELATED"/>
    <property type="match status" value="1"/>
</dbReference>
<feature type="compositionally biased region" description="Basic and acidic residues" evidence="2">
    <location>
        <begin position="1003"/>
        <end position="1159"/>
    </location>
</feature>
<name>A0AA88SST3_CHASR</name>
<feature type="compositionally biased region" description="Basic residues" evidence="2">
    <location>
        <begin position="993"/>
        <end position="1002"/>
    </location>
</feature>
<feature type="compositionally biased region" description="Basic and acidic residues" evidence="2">
    <location>
        <begin position="642"/>
        <end position="685"/>
    </location>
</feature>
<dbReference type="InterPro" id="IPR035979">
    <property type="entry name" value="RBD_domain_sf"/>
</dbReference>
<dbReference type="InterPro" id="IPR003604">
    <property type="entry name" value="Matrin/U1-like-C_Znf_C2H2"/>
</dbReference>
<feature type="domain" description="RRM" evidence="3">
    <location>
        <begin position="892"/>
        <end position="967"/>
    </location>
</feature>
<dbReference type="InterPro" id="IPR012677">
    <property type="entry name" value="Nucleotide-bd_a/b_plait_sf"/>
</dbReference>
<feature type="compositionally biased region" description="Low complexity" evidence="2">
    <location>
        <begin position="85"/>
        <end position="100"/>
    </location>
</feature>
<feature type="compositionally biased region" description="Basic and acidic residues" evidence="2">
    <location>
        <begin position="749"/>
        <end position="759"/>
    </location>
</feature>